<evidence type="ECO:0000313" key="2">
    <source>
        <dbReference type="EMBL" id="BDZ51493.1"/>
    </source>
</evidence>
<reference evidence="3" key="1">
    <citation type="journal article" date="2019" name="Int. J. Syst. Evol. Microbiol.">
        <title>The Global Catalogue of Microorganisms (GCM) 10K type strain sequencing project: providing services to taxonomists for standard genome sequencing and annotation.</title>
        <authorList>
            <consortium name="The Broad Institute Genomics Platform"/>
            <consortium name="The Broad Institute Genome Sequencing Center for Infectious Disease"/>
            <person name="Wu L."/>
            <person name="Ma J."/>
        </authorList>
    </citation>
    <scope>NUCLEOTIDE SEQUENCE [LARGE SCALE GENOMIC DNA]</scope>
    <source>
        <strain evidence="3">NBRC 108728</strain>
    </source>
</reference>
<evidence type="ECO:0000313" key="3">
    <source>
        <dbReference type="Proteomes" id="UP001321486"/>
    </source>
</evidence>
<evidence type="ECO:0000256" key="1">
    <source>
        <dbReference type="SAM" id="MobiDB-lite"/>
    </source>
</evidence>
<name>A0ABM8GT69_9MICO</name>
<dbReference type="EMBL" id="AP027732">
    <property type="protein sequence ID" value="BDZ51493.1"/>
    <property type="molecule type" value="Genomic_DNA"/>
</dbReference>
<proteinExistence type="predicted"/>
<protein>
    <recommendedName>
        <fullName evidence="4">Large extracellular alpha-helical protein</fullName>
    </recommendedName>
</protein>
<dbReference type="Pfam" id="PF18986">
    <property type="entry name" value="DUF5719"/>
    <property type="match status" value="1"/>
</dbReference>
<accession>A0ABM8GT69</accession>
<dbReference type="InterPro" id="IPR043777">
    <property type="entry name" value="DUF5719"/>
</dbReference>
<gene>
    <name evidence="2" type="ORF">GCM10025867_37340</name>
</gene>
<evidence type="ECO:0008006" key="4">
    <source>
        <dbReference type="Google" id="ProtNLM"/>
    </source>
</evidence>
<dbReference type="RefSeq" id="WP_286344247.1">
    <property type="nucleotide sequence ID" value="NZ_AP027732.1"/>
</dbReference>
<feature type="region of interest" description="Disordered" evidence="1">
    <location>
        <begin position="139"/>
        <end position="158"/>
    </location>
</feature>
<sequence length="472" mass="46418">MTRRKYVSTGVRAAIGVVTLAIGAGVIAAATALPLPSFSETPAGRVVTPVALDQQRVCSGSLLRLAGQSGDSATSVSATGSASTVTGAGDGDAPEVSTLKGPGGTRSKPLLITAAAKGSTTVPLVAGAQSQDAQSTDLTGFAASPCSEPTSSSWLVGGSTETGRTTLIDLVNPTDVNSTVDLAVYGESGKVNGPGLEGIVVAPNSEKAVPLSGFATGLASPVVHVTSRGGQITANLQVGVVRTLEPGGADTVSAAAGPSKRQTIPGIIVRDSDAVTSKSGQDGYDDLTTILRAFVPGTGNADLTIQLRTPTGNGATFSVTAQAGQVTDVPLDGLPNGQYTATIAASVPVVAGVRSSSVSKGGAIDLAWVGAAPALAGSTMLAVAQGPDATLTLANPTTKAISARLQSIGGTPTTLTVPAGASLTQKLSTGSVGTLTKANGLRAAVSYSASGRIAAYALFSPTAVSTPVKVYP</sequence>
<feature type="compositionally biased region" description="Low complexity" evidence="1">
    <location>
        <begin position="71"/>
        <end position="87"/>
    </location>
</feature>
<keyword evidence="3" id="KW-1185">Reference proteome</keyword>
<organism evidence="2 3">
    <name type="scientific">Frondihabitans sucicola</name>
    <dbReference type="NCBI Taxonomy" id="1268041"/>
    <lineage>
        <taxon>Bacteria</taxon>
        <taxon>Bacillati</taxon>
        <taxon>Actinomycetota</taxon>
        <taxon>Actinomycetes</taxon>
        <taxon>Micrococcales</taxon>
        <taxon>Microbacteriaceae</taxon>
        <taxon>Frondihabitans</taxon>
    </lineage>
</organism>
<dbReference type="Proteomes" id="UP001321486">
    <property type="component" value="Chromosome"/>
</dbReference>
<feature type="region of interest" description="Disordered" evidence="1">
    <location>
        <begin position="71"/>
        <end position="107"/>
    </location>
</feature>
<feature type="compositionally biased region" description="Polar residues" evidence="1">
    <location>
        <begin position="147"/>
        <end position="158"/>
    </location>
</feature>